<dbReference type="Proteomes" id="UP000162522">
    <property type="component" value="Segment"/>
</dbReference>
<dbReference type="Pfam" id="PF05941">
    <property type="entry name" value="Chordopox_A20R"/>
    <property type="match status" value="1"/>
</dbReference>
<dbReference type="InterPro" id="IPR010267">
    <property type="entry name" value="Chordopox_A20R"/>
</dbReference>
<evidence type="ECO:0000256" key="1">
    <source>
        <dbReference type="ARBA" id="ARBA00022705"/>
    </source>
</evidence>
<dbReference type="GO" id="GO:0006260">
    <property type="term" value="P:DNA replication"/>
    <property type="evidence" value="ECO:0007669"/>
    <property type="project" value="UniProtKB-KW"/>
</dbReference>
<accession>Q08F60</accession>
<keyword evidence="1" id="KW-0235">DNA replication</keyword>
<protein>
    <submittedName>
        <fullName evidence="2">DNA polymerase processivity factor</fullName>
    </submittedName>
</protein>
<dbReference type="Gene3D" id="6.10.140.1880">
    <property type="match status" value="1"/>
</dbReference>
<sequence>MASIDDLSNLKELIKLKDCIHISDQKTRDRYNSLIDWATAKYWKIGLNKTVTNQTSISSYYNIKQKCFTLEKGNYIFLPTCFGNAYIYCKGNMMELGSGETKDIDPMCKEIIDKILTNNKNVEFLRFTYFKNKWMLEDSFSKYSSPIDILQIAFSEGIKTVPYLCVNINEDKIFTEDDYNSIEIYFMNVMKSNGFYVNSLCFLREGYFERNIVDFFKVTYVYIKSIDLEYLEDNMYLPKLISKTGSKILVRDINHLIVSRAKINSFVNVKRKNGFMILGEKSPCNSETEAETLYRILKTIGNDFFVNGKYISKINNNLSLIQLSDKLGCGLCNTLDDIVIQIRKSKSLIKKIKSESSFEIIRECLGYPKTDFLTLVNNMNFDIKNSRVISFKLENINCLNNPNSSAIYGNFNKFIYLFNILIDVKELL</sequence>
<organism evidence="2 3">
    <name type="scientific">Deerpox virus (strain W-1170-84)</name>
    <name type="common">DPV</name>
    <dbReference type="NCBI Taxonomy" id="305676"/>
    <lineage>
        <taxon>Viruses</taxon>
        <taxon>Varidnaviria</taxon>
        <taxon>Bamfordvirae</taxon>
        <taxon>Nucleocytoviricota</taxon>
        <taxon>Pokkesviricetes</taxon>
        <taxon>Chitovirales</taxon>
        <taxon>Poxviridae</taxon>
        <taxon>Chordopoxvirinae</taxon>
        <taxon>Cervidpoxvirus</taxon>
        <taxon>Cervidpoxvirus muledeerpox</taxon>
        <taxon>Mule deerpox virus</taxon>
    </lineage>
</organism>
<evidence type="ECO:0000313" key="2">
    <source>
        <dbReference type="EMBL" id="ABI99106.1"/>
    </source>
</evidence>
<organismHost>
    <name type="scientific">Odocoileus hemionus</name>
    <name type="common">Mule deer</name>
    <name type="synonym">Cervus hemionus</name>
    <dbReference type="NCBI Taxonomy" id="9872"/>
</organismHost>
<dbReference type="EMBL" id="AY689437">
    <property type="protein sequence ID" value="ABI99106.1"/>
    <property type="molecule type" value="Genomic_DNA"/>
</dbReference>
<gene>
    <name evidence="2" type="ORF">DpV84gp121</name>
</gene>
<name>Q08F60_DPV84</name>
<evidence type="ECO:0000313" key="3">
    <source>
        <dbReference type="Proteomes" id="UP000162522"/>
    </source>
</evidence>
<reference evidence="2 3" key="1">
    <citation type="journal article" date="2005" name="J. Virol.">
        <title>Genome of deerpox virus.</title>
        <authorList>
            <person name="Afonso C.L."/>
            <person name="Delhon G."/>
            <person name="Tulman E.R."/>
            <person name="Lu Z."/>
            <person name="Zsak A."/>
            <person name="Becerra V.M."/>
            <person name="Zsak L."/>
            <person name="Kutish G.F."/>
            <person name="Rock D.L."/>
        </authorList>
    </citation>
    <scope>NUCLEOTIDE SEQUENCE [LARGE SCALE GENOMIC DNA]</scope>
    <source>
        <strain evidence="2">W-1170-84</strain>
    </source>
</reference>
<proteinExistence type="predicted"/>